<organism evidence="2 3">
    <name type="scientific">Enterobacter cloacae</name>
    <dbReference type="NCBI Taxonomy" id="550"/>
    <lineage>
        <taxon>Bacteria</taxon>
        <taxon>Pseudomonadati</taxon>
        <taxon>Pseudomonadota</taxon>
        <taxon>Gammaproteobacteria</taxon>
        <taxon>Enterobacterales</taxon>
        <taxon>Enterobacteriaceae</taxon>
        <taxon>Enterobacter</taxon>
        <taxon>Enterobacter cloacae complex</taxon>
    </lineage>
</organism>
<dbReference type="InterPro" id="IPR018490">
    <property type="entry name" value="cNMP-bd_dom_sf"/>
</dbReference>
<accession>A0A377M4J9</accession>
<dbReference type="Gene3D" id="2.60.120.10">
    <property type="entry name" value="Jelly Rolls"/>
    <property type="match status" value="1"/>
</dbReference>
<dbReference type="EMBL" id="UGJB01000004">
    <property type="protein sequence ID" value="STQ12440.1"/>
    <property type="molecule type" value="Genomic_DNA"/>
</dbReference>
<name>A0A377M4J9_ENTCL</name>
<dbReference type="InterPro" id="IPR014710">
    <property type="entry name" value="RmlC-like_jellyroll"/>
</dbReference>
<gene>
    <name evidence="2" type="ORF">NCTC10005_05229</name>
</gene>
<evidence type="ECO:0000313" key="2">
    <source>
        <dbReference type="EMBL" id="STQ12440.1"/>
    </source>
</evidence>
<feature type="domain" description="IprA winged helix-turn-helix" evidence="1">
    <location>
        <begin position="96"/>
        <end position="162"/>
    </location>
</feature>
<dbReference type="Pfam" id="PF15977">
    <property type="entry name" value="HTH_46"/>
    <property type="match status" value="1"/>
</dbReference>
<dbReference type="SUPFAM" id="SSF51206">
    <property type="entry name" value="cAMP-binding domain-like"/>
    <property type="match status" value="1"/>
</dbReference>
<proteinExistence type="predicted"/>
<dbReference type="InterPro" id="IPR041687">
    <property type="entry name" value="HTH_46"/>
</dbReference>
<dbReference type="Proteomes" id="UP000255106">
    <property type="component" value="Unassembled WGS sequence"/>
</dbReference>
<dbReference type="AlphaFoldDB" id="A0A377M4J9"/>
<protein>
    <submittedName>
        <fullName evidence="2">cAMP-binding proteins-catabolite gene activator and regulatory subunit of cAMP-dependent protein kinases</fullName>
    </submittedName>
</protein>
<evidence type="ECO:0000313" key="3">
    <source>
        <dbReference type="Proteomes" id="UP000255106"/>
    </source>
</evidence>
<evidence type="ECO:0000259" key="1">
    <source>
        <dbReference type="Pfam" id="PF15977"/>
    </source>
</evidence>
<sequence>MSYLILEGTVAIYRRSDNLMLSTAKSPALFGVANINDIFFDDYLKTVTPCKIGTLTAEQLHVIIQEKALWGLISNHLMFMYNRLYNTVMPKGAPTAYEMIRQQLMLLMNEDESYRREITAERYIRDKTQLSRSGVMRILADLKTGGFIEMEDGRLIKSINFPPVLNCRHKKSRTRGLFTLSMDVNAQAPGKIDLFFQFIRRERQQICKLQFKLFQLFQVLRRRQVAVIAT</sequence>
<reference evidence="2 3" key="1">
    <citation type="submission" date="2018-06" db="EMBL/GenBank/DDBJ databases">
        <authorList>
            <consortium name="Pathogen Informatics"/>
            <person name="Doyle S."/>
        </authorList>
    </citation>
    <scope>NUCLEOTIDE SEQUENCE [LARGE SCALE GENOMIC DNA]</scope>
    <source>
        <strain evidence="2 3">NCTC10005</strain>
    </source>
</reference>